<evidence type="ECO:0000313" key="5">
    <source>
        <dbReference type="Proteomes" id="UP001141434"/>
    </source>
</evidence>
<feature type="compositionally biased region" description="Acidic residues" evidence="3">
    <location>
        <begin position="352"/>
        <end position="392"/>
    </location>
</feature>
<dbReference type="EMBL" id="JAPMSZ010000012">
    <property type="protein sequence ID" value="KAJ5081401.1"/>
    <property type="molecule type" value="Genomic_DNA"/>
</dbReference>
<feature type="region of interest" description="Disordered" evidence="3">
    <location>
        <begin position="1"/>
        <end position="42"/>
    </location>
</feature>
<dbReference type="SUPFAM" id="SSF143113">
    <property type="entry name" value="NAP-like"/>
    <property type="match status" value="1"/>
</dbReference>
<dbReference type="GeneID" id="81399359"/>
<dbReference type="GO" id="GO:0006334">
    <property type="term" value="P:nucleosome assembly"/>
    <property type="evidence" value="ECO:0007669"/>
    <property type="project" value="InterPro"/>
</dbReference>
<dbReference type="Gene3D" id="3.30.1120.90">
    <property type="entry name" value="Nucleosome assembly protein"/>
    <property type="match status" value="1"/>
</dbReference>
<dbReference type="InterPro" id="IPR002164">
    <property type="entry name" value="NAP_family"/>
</dbReference>
<dbReference type="FunFam" id="1.20.5.1500:FF:000004">
    <property type="entry name" value="Nucleosome assembly protein Nap1"/>
    <property type="match status" value="1"/>
</dbReference>
<sequence length="407" mass="46267">MSEPIRNKKADFPVAPTPQNTPANNAPISSHAQEPGVSSIKEENLDNAAAASLFARNPALVSMIQGKLGQLVGRSSGYIESLPVVVRRRVAGLKGIQKEHAKLEAQFQEEVLELEKKYFAKFTPLYQRRATIVKGGSEPTDGEVDAGKEEEEEEENKEGEEESKKEEGEAMTGIPEFWLSAMKNQISLAEMITDRDEEALKHLTDIRMEYLDRPGFRLIFEFAENEFFTNKTISKTYYYKDENGYGGDFIYDHAEGSKIDWKADKDLTLRLESKKQRNKNTKQTRVVKISVPTESFFNFFAPPQPPVDDDESVASDIEERLELDYQLGEDIKEKLIPRAIDWFTGEALQFEELGDDMDPDEFEDEEDEDDEDEDDDERGSDRDVEDESDEEDGTSKPKKEAAECKQN</sequence>
<feature type="compositionally biased region" description="Acidic residues" evidence="3">
    <location>
        <begin position="140"/>
        <end position="161"/>
    </location>
</feature>
<evidence type="ECO:0000256" key="3">
    <source>
        <dbReference type="SAM" id="MobiDB-lite"/>
    </source>
</evidence>
<dbReference type="OrthoDB" id="27325at2759"/>
<dbReference type="RefSeq" id="XP_056506688.1">
    <property type="nucleotide sequence ID" value="XM_056660190.1"/>
</dbReference>
<dbReference type="GO" id="GO:0005634">
    <property type="term" value="C:nucleus"/>
    <property type="evidence" value="ECO:0007669"/>
    <property type="project" value="InterPro"/>
</dbReference>
<reference evidence="4" key="2">
    <citation type="journal article" date="2023" name="IMA Fungus">
        <title>Comparative genomic study of the Penicillium genus elucidates a diverse pangenome and 15 lateral gene transfer events.</title>
        <authorList>
            <person name="Petersen C."/>
            <person name="Sorensen T."/>
            <person name="Nielsen M.R."/>
            <person name="Sondergaard T.E."/>
            <person name="Sorensen J.L."/>
            <person name="Fitzpatrick D.A."/>
            <person name="Frisvad J.C."/>
            <person name="Nielsen K.L."/>
        </authorList>
    </citation>
    <scope>NUCLEOTIDE SEQUENCE</scope>
    <source>
        <strain evidence="4">IBT 34128</strain>
    </source>
</reference>
<dbReference type="FunFam" id="3.30.1120.90:FF:000003">
    <property type="entry name" value="Nucleosome assembly protein"/>
    <property type="match status" value="1"/>
</dbReference>
<gene>
    <name evidence="4" type="ORF">NUU61_009665</name>
</gene>
<evidence type="ECO:0008006" key="6">
    <source>
        <dbReference type="Google" id="ProtNLM"/>
    </source>
</evidence>
<feature type="compositionally biased region" description="Basic and acidic residues" evidence="3">
    <location>
        <begin position="393"/>
        <end position="407"/>
    </location>
</feature>
<evidence type="ECO:0000256" key="1">
    <source>
        <dbReference type="ARBA" id="ARBA00009947"/>
    </source>
</evidence>
<dbReference type="InterPro" id="IPR037231">
    <property type="entry name" value="NAP-like_sf"/>
</dbReference>
<comment type="caution">
    <text evidence="4">The sequence shown here is derived from an EMBL/GenBank/DDBJ whole genome shotgun (WGS) entry which is preliminary data.</text>
</comment>
<dbReference type="Gene3D" id="1.20.5.1500">
    <property type="match status" value="1"/>
</dbReference>
<organism evidence="4 5">
    <name type="scientific">Penicillium alfredii</name>
    <dbReference type="NCBI Taxonomy" id="1506179"/>
    <lineage>
        <taxon>Eukaryota</taxon>
        <taxon>Fungi</taxon>
        <taxon>Dikarya</taxon>
        <taxon>Ascomycota</taxon>
        <taxon>Pezizomycotina</taxon>
        <taxon>Eurotiomycetes</taxon>
        <taxon>Eurotiomycetidae</taxon>
        <taxon>Eurotiales</taxon>
        <taxon>Aspergillaceae</taxon>
        <taxon>Penicillium</taxon>
    </lineage>
</organism>
<proteinExistence type="inferred from homology"/>
<dbReference type="AlphaFoldDB" id="A0A9W9EGN0"/>
<dbReference type="Pfam" id="PF00956">
    <property type="entry name" value="NAP"/>
    <property type="match status" value="1"/>
</dbReference>
<feature type="compositionally biased region" description="Basic and acidic residues" evidence="3">
    <location>
        <begin position="1"/>
        <end position="11"/>
    </location>
</feature>
<name>A0A9W9EGN0_9EURO</name>
<accession>A0A9W9EGN0</accession>
<feature type="region of interest" description="Disordered" evidence="3">
    <location>
        <begin position="349"/>
        <end position="407"/>
    </location>
</feature>
<protein>
    <recommendedName>
        <fullName evidence="6">Nucleosome assembly protein</fullName>
    </recommendedName>
</protein>
<feature type="region of interest" description="Disordered" evidence="3">
    <location>
        <begin position="133"/>
        <end position="170"/>
    </location>
</feature>
<reference evidence="4" key="1">
    <citation type="submission" date="2022-11" db="EMBL/GenBank/DDBJ databases">
        <authorList>
            <person name="Petersen C."/>
        </authorList>
    </citation>
    <scope>NUCLEOTIDE SEQUENCE</scope>
    <source>
        <strain evidence="4">IBT 34128</strain>
    </source>
</reference>
<dbReference type="PANTHER" id="PTHR11875">
    <property type="entry name" value="TESTIS-SPECIFIC Y-ENCODED PROTEIN"/>
    <property type="match status" value="1"/>
</dbReference>
<keyword evidence="5" id="KW-1185">Reference proteome</keyword>
<evidence type="ECO:0000313" key="4">
    <source>
        <dbReference type="EMBL" id="KAJ5081401.1"/>
    </source>
</evidence>
<dbReference type="Proteomes" id="UP001141434">
    <property type="component" value="Unassembled WGS sequence"/>
</dbReference>
<evidence type="ECO:0000256" key="2">
    <source>
        <dbReference type="RuleBase" id="RU003876"/>
    </source>
</evidence>
<comment type="similarity">
    <text evidence="1 2">Belongs to the nucleosome assembly protein (NAP) family.</text>
</comment>
<feature type="compositionally biased region" description="Low complexity" evidence="3">
    <location>
        <begin position="13"/>
        <end position="27"/>
    </location>
</feature>